<evidence type="ECO:0000259" key="12">
    <source>
        <dbReference type="Pfam" id="PF01435"/>
    </source>
</evidence>
<dbReference type="SUPFAM" id="SSF48452">
    <property type="entry name" value="TPR-like"/>
    <property type="match status" value="1"/>
</dbReference>
<accession>A0A7V5U3B5</accession>
<evidence type="ECO:0000256" key="5">
    <source>
        <dbReference type="ARBA" id="ARBA00022723"/>
    </source>
</evidence>
<dbReference type="GO" id="GO:0004222">
    <property type="term" value="F:metalloendopeptidase activity"/>
    <property type="evidence" value="ECO:0007669"/>
    <property type="project" value="InterPro"/>
</dbReference>
<keyword evidence="3" id="KW-0645">Protease</keyword>
<dbReference type="EMBL" id="DROK01000276">
    <property type="protein sequence ID" value="HHI98042.1"/>
    <property type="molecule type" value="Genomic_DNA"/>
</dbReference>
<keyword evidence="5" id="KW-0479">Metal-binding</keyword>
<keyword evidence="2" id="KW-1003">Cell membrane</keyword>
<evidence type="ECO:0000256" key="2">
    <source>
        <dbReference type="ARBA" id="ARBA00022475"/>
    </source>
</evidence>
<feature type="transmembrane region" description="Helical" evidence="11">
    <location>
        <begin position="322"/>
        <end position="343"/>
    </location>
</feature>
<keyword evidence="6" id="KW-0378">Hydrolase</keyword>
<dbReference type="PANTHER" id="PTHR43221:SF2">
    <property type="entry name" value="PROTEASE HTPX HOMOLOG"/>
    <property type="match status" value="1"/>
</dbReference>
<evidence type="ECO:0000256" key="6">
    <source>
        <dbReference type="ARBA" id="ARBA00022801"/>
    </source>
</evidence>
<dbReference type="GO" id="GO:0006508">
    <property type="term" value="P:proteolysis"/>
    <property type="evidence" value="ECO:0007669"/>
    <property type="project" value="UniProtKB-KW"/>
</dbReference>
<feature type="transmembrane region" description="Helical" evidence="11">
    <location>
        <begin position="137"/>
        <end position="155"/>
    </location>
</feature>
<evidence type="ECO:0000256" key="1">
    <source>
        <dbReference type="ARBA" id="ARBA00001947"/>
    </source>
</evidence>
<feature type="transmembrane region" description="Helical" evidence="11">
    <location>
        <begin position="30"/>
        <end position="51"/>
    </location>
</feature>
<dbReference type="Gene3D" id="1.25.40.10">
    <property type="entry name" value="Tetratricopeptide repeat domain"/>
    <property type="match status" value="1"/>
</dbReference>
<proteinExistence type="predicted"/>
<comment type="caution">
    <text evidence="13">The sequence shown here is derived from an EMBL/GenBank/DDBJ whole genome shotgun (WGS) entry which is preliminary data.</text>
</comment>
<dbReference type="AlphaFoldDB" id="A0A7V5U3B5"/>
<dbReference type="Proteomes" id="UP000886101">
    <property type="component" value="Unassembled WGS sequence"/>
</dbReference>
<dbReference type="CDD" id="cd07345">
    <property type="entry name" value="M48A_Ste24p-like"/>
    <property type="match status" value="1"/>
</dbReference>
<name>A0A7V5U3B5_9BACT</name>
<evidence type="ECO:0000256" key="4">
    <source>
        <dbReference type="ARBA" id="ARBA00022692"/>
    </source>
</evidence>
<feature type="transmembrane region" description="Helical" evidence="11">
    <location>
        <begin position="96"/>
        <end position="116"/>
    </location>
</feature>
<dbReference type="InterPro" id="IPR050083">
    <property type="entry name" value="HtpX_protease"/>
</dbReference>
<dbReference type="Pfam" id="PF01435">
    <property type="entry name" value="Peptidase_M48"/>
    <property type="match status" value="1"/>
</dbReference>
<evidence type="ECO:0000256" key="7">
    <source>
        <dbReference type="ARBA" id="ARBA00022833"/>
    </source>
</evidence>
<keyword evidence="9" id="KW-0482">Metalloprotease</keyword>
<gene>
    <name evidence="13" type="ORF">ENJ96_09365</name>
</gene>
<reference evidence="13" key="1">
    <citation type="journal article" date="2020" name="mSystems">
        <title>Genome- and Community-Level Interaction Insights into Carbon Utilization and Element Cycling Functions of Hydrothermarchaeota in Hydrothermal Sediment.</title>
        <authorList>
            <person name="Zhou Z."/>
            <person name="Liu Y."/>
            <person name="Xu W."/>
            <person name="Pan J."/>
            <person name="Luo Z.H."/>
            <person name="Li M."/>
        </authorList>
    </citation>
    <scope>NUCLEOTIDE SEQUENCE [LARGE SCALE GENOMIC DNA]</scope>
    <source>
        <strain evidence="13">HyVt-533</strain>
    </source>
</reference>
<dbReference type="GO" id="GO:0046872">
    <property type="term" value="F:metal ion binding"/>
    <property type="evidence" value="ECO:0007669"/>
    <property type="project" value="UniProtKB-KW"/>
</dbReference>
<feature type="transmembrane region" description="Helical" evidence="11">
    <location>
        <begin position="275"/>
        <end position="302"/>
    </location>
</feature>
<keyword evidence="10 11" id="KW-0472">Membrane</keyword>
<evidence type="ECO:0000256" key="9">
    <source>
        <dbReference type="ARBA" id="ARBA00023049"/>
    </source>
</evidence>
<keyword evidence="4 11" id="KW-0812">Transmembrane</keyword>
<evidence type="ECO:0000256" key="3">
    <source>
        <dbReference type="ARBA" id="ARBA00022670"/>
    </source>
</evidence>
<organism evidence="13">
    <name type="scientific">Thermodesulfatator atlanticus</name>
    <dbReference type="NCBI Taxonomy" id="501497"/>
    <lineage>
        <taxon>Bacteria</taxon>
        <taxon>Pseudomonadati</taxon>
        <taxon>Thermodesulfobacteriota</taxon>
        <taxon>Thermodesulfobacteria</taxon>
        <taxon>Thermodesulfobacteriales</taxon>
        <taxon>Thermodesulfatatoraceae</taxon>
        <taxon>Thermodesulfatator</taxon>
    </lineage>
</organism>
<feature type="transmembrane region" description="Helical" evidence="11">
    <location>
        <begin position="417"/>
        <end position="436"/>
    </location>
</feature>
<evidence type="ECO:0000256" key="11">
    <source>
        <dbReference type="SAM" id="Phobius"/>
    </source>
</evidence>
<sequence length="594" mass="68542">MLYTDAIYLILALILFAGWPAERPPALKEVLFLFVLKEIFLVGIVFLRLRLVRNPREFLRTQAVLKLLAFLAFAGDVIGLSVPALLPDQPDFLRDILGLGLFLHYFFIIWFFSALYEKRGPLANLSPPAYVWANFKLLLPFLIPWFLASLVFWGLDHLLPFSGTGREVFYLIIFLGALIFLMAPIAVKTWECRPLPESHLRTMIISYLSRERARLKEVYVWETFGGRLLTAGVIGVLPRFRYLLLSTGLLAALEEAEILSVVAHEVGHLKHRHMAWLLLFFVLFSVLMYLSFYPAFLALLAYFPYPQFIGALSQTFLVPEALFTLGLLLAVVLYFRFFLGFFLRNFERQADLYCLESLGTAQGLIRAFKKIAALSGNTEDLPSWHHFSLRERIAFLEKAQAHPRLVEAHHRKVRRWLLIYLGSFFFLAVIFTRLPVEKIEKRAQLNLMYGTLLKEYAILPSFELCKTLGDLAYQMGRDKEAFKWYQKALAEKDDPELVNNLAWLLVTTQRKDLRDPKRGLKLALEATARKLCAVHLDTLAQAFWANEAPQKACFYEILALERARDDLDPYPDLAYYQRQKRKFCHATGQTPALR</sequence>
<keyword evidence="8 11" id="KW-1133">Transmembrane helix</keyword>
<dbReference type="InterPro" id="IPR011990">
    <property type="entry name" value="TPR-like_helical_dom_sf"/>
</dbReference>
<protein>
    <recommendedName>
        <fullName evidence="12">Peptidase M48 domain-containing protein</fullName>
    </recommendedName>
</protein>
<dbReference type="InterPro" id="IPR001915">
    <property type="entry name" value="Peptidase_M48"/>
</dbReference>
<evidence type="ECO:0000313" key="13">
    <source>
        <dbReference type="EMBL" id="HHI98042.1"/>
    </source>
</evidence>
<feature type="transmembrane region" description="Helical" evidence="11">
    <location>
        <begin position="167"/>
        <end position="187"/>
    </location>
</feature>
<evidence type="ECO:0000256" key="10">
    <source>
        <dbReference type="ARBA" id="ARBA00023136"/>
    </source>
</evidence>
<dbReference type="PANTHER" id="PTHR43221">
    <property type="entry name" value="PROTEASE HTPX"/>
    <property type="match status" value="1"/>
</dbReference>
<feature type="domain" description="Peptidase M48" evidence="12">
    <location>
        <begin position="233"/>
        <end position="403"/>
    </location>
</feature>
<feature type="transmembrane region" description="Helical" evidence="11">
    <location>
        <begin position="63"/>
        <end position="84"/>
    </location>
</feature>
<comment type="cofactor">
    <cofactor evidence="1">
        <name>Zn(2+)</name>
        <dbReference type="ChEBI" id="CHEBI:29105"/>
    </cofactor>
</comment>
<dbReference type="Gene3D" id="3.30.2010.10">
    <property type="entry name" value="Metalloproteases ('zincins'), catalytic domain"/>
    <property type="match status" value="1"/>
</dbReference>
<evidence type="ECO:0000256" key="8">
    <source>
        <dbReference type="ARBA" id="ARBA00022989"/>
    </source>
</evidence>
<keyword evidence="7" id="KW-0862">Zinc</keyword>